<dbReference type="Proteomes" id="UP001175000">
    <property type="component" value="Unassembled WGS sequence"/>
</dbReference>
<keyword evidence="1 7" id="KW-0808">Transferase</keyword>
<evidence type="ECO:0000256" key="2">
    <source>
        <dbReference type="ARBA" id="ARBA00022695"/>
    </source>
</evidence>
<keyword evidence="4 7" id="KW-0460">Magnesium</keyword>
<dbReference type="PANTHER" id="PTHR12066">
    <property type="entry name" value="TELOMERASE REVERSE TRANSCRIPTASE"/>
    <property type="match status" value="1"/>
</dbReference>
<dbReference type="GO" id="GO:0046872">
    <property type="term" value="F:metal ion binding"/>
    <property type="evidence" value="ECO:0007669"/>
    <property type="project" value="UniProtKB-KW"/>
</dbReference>
<evidence type="ECO:0000313" key="10">
    <source>
        <dbReference type="EMBL" id="KAK0632147.1"/>
    </source>
</evidence>
<comment type="similarity">
    <text evidence="7">Belongs to the reverse transcriptase family. Telomerase subfamily.</text>
</comment>
<evidence type="ECO:0000313" key="11">
    <source>
        <dbReference type="Proteomes" id="UP001175000"/>
    </source>
</evidence>
<dbReference type="EC" id="2.7.7.49" evidence="7"/>
<dbReference type="GO" id="GO:0000333">
    <property type="term" value="C:telomerase catalytic core complex"/>
    <property type="evidence" value="ECO:0007669"/>
    <property type="project" value="TreeGrafter"/>
</dbReference>
<dbReference type="GO" id="GO:0042162">
    <property type="term" value="F:telomeric DNA binding"/>
    <property type="evidence" value="ECO:0007669"/>
    <property type="project" value="TreeGrafter"/>
</dbReference>
<dbReference type="PANTHER" id="PTHR12066:SF0">
    <property type="entry name" value="TELOMERASE REVERSE TRANSCRIPTASE"/>
    <property type="match status" value="1"/>
</dbReference>
<dbReference type="AlphaFoldDB" id="A0AA39XDV0"/>
<proteinExistence type="inferred from homology"/>
<evidence type="ECO:0000256" key="8">
    <source>
        <dbReference type="SAM" id="MobiDB-lite"/>
    </source>
</evidence>
<dbReference type="InterPro" id="IPR003545">
    <property type="entry name" value="Telomerase_RT"/>
</dbReference>
<name>A0AA39XDV0_9PEZI</name>
<evidence type="ECO:0000256" key="6">
    <source>
        <dbReference type="ARBA" id="ARBA00048173"/>
    </source>
</evidence>
<dbReference type="Gene3D" id="1.10.132.70">
    <property type="match status" value="1"/>
</dbReference>
<evidence type="ECO:0000256" key="7">
    <source>
        <dbReference type="RuleBase" id="RU365061"/>
    </source>
</evidence>
<comment type="subcellular location">
    <subcellularLocation>
        <location evidence="7">Nucleus</location>
    </subcellularLocation>
    <subcellularLocation>
        <location evidence="7">Chromosome</location>
        <location evidence="7">Telomere</location>
    </subcellularLocation>
</comment>
<evidence type="ECO:0000259" key="9">
    <source>
        <dbReference type="Pfam" id="PF12009"/>
    </source>
</evidence>
<keyword evidence="11" id="KW-1185">Reference proteome</keyword>
<keyword evidence="5 7" id="KW-0695">RNA-directed DNA polymerase</keyword>
<evidence type="ECO:0000256" key="4">
    <source>
        <dbReference type="ARBA" id="ARBA00022842"/>
    </source>
</evidence>
<evidence type="ECO:0000256" key="5">
    <source>
        <dbReference type="ARBA" id="ARBA00022918"/>
    </source>
</evidence>
<evidence type="ECO:0000256" key="1">
    <source>
        <dbReference type="ARBA" id="ARBA00022679"/>
    </source>
</evidence>
<keyword evidence="2 7" id="KW-0548">Nucleotidyltransferase</keyword>
<dbReference type="EMBL" id="JAULSU010000001">
    <property type="protein sequence ID" value="KAK0632147.1"/>
    <property type="molecule type" value="Genomic_DNA"/>
</dbReference>
<dbReference type="InterPro" id="IPR021891">
    <property type="entry name" value="Telomerase_RBD"/>
</dbReference>
<comment type="caution">
    <text evidence="10">The sequence shown here is derived from an EMBL/GenBank/DDBJ whole genome shotgun (WGS) entry which is preliminary data.</text>
</comment>
<keyword evidence="7" id="KW-0779">Telomere</keyword>
<dbReference type="GO" id="GO:0070034">
    <property type="term" value="F:telomerase RNA binding"/>
    <property type="evidence" value="ECO:0007669"/>
    <property type="project" value="TreeGrafter"/>
</dbReference>
<keyword evidence="7" id="KW-0158">Chromosome</keyword>
<protein>
    <recommendedName>
        <fullName evidence="7">Telomerase reverse transcriptase</fullName>
        <ecNumber evidence="7">2.7.7.49</ecNumber>
    </recommendedName>
    <alternativeName>
        <fullName evidence="7">Telomerase catalytic subunit</fullName>
    </alternativeName>
</protein>
<comment type="catalytic activity">
    <reaction evidence="6 7">
        <text>DNA(n) + a 2'-deoxyribonucleoside 5'-triphosphate = DNA(n+1) + diphosphate</text>
        <dbReference type="Rhea" id="RHEA:22508"/>
        <dbReference type="Rhea" id="RHEA-COMP:17339"/>
        <dbReference type="Rhea" id="RHEA-COMP:17340"/>
        <dbReference type="ChEBI" id="CHEBI:33019"/>
        <dbReference type="ChEBI" id="CHEBI:61560"/>
        <dbReference type="ChEBI" id="CHEBI:173112"/>
        <dbReference type="EC" id="2.7.7.49"/>
    </reaction>
</comment>
<reference evidence="10" key="1">
    <citation type="submission" date="2023-06" db="EMBL/GenBank/DDBJ databases">
        <title>Genome-scale phylogeny and comparative genomics of the fungal order Sordariales.</title>
        <authorList>
            <consortium name="Lawrence Berkeley National Laboratory"/>
            <person name="Hensen N."/>
            <person name="Bonometti L."/>
            <person name="Westerberg I."/>
            <person name="Brannstrom I.O."/>
            <person name="Guillou S."/>
            <person name="Cros-Aarteil S."/>
            <person name="Calhoun S."/>
            <person name="Haridas S."/>
            <person name="Kuo A."/>
            <person name="Mondo S."/>
            <person name="Pangilinan J."/>
            <person name="Riley R."/>
            <person name="Labutti K."/>
            <person name="Andreopoulos B."/>
            <person name="Lipzen A."/>
            <person name="Chen C."/>
            <person name="Yanf M."/>
            <person name="Daum C."/>
            <person name="Ng V."/>
            <person name="Clum A."/>
            <person name="Steindorff A."/>
            <person name="Ohm R."/>
            <person name="Martin F."/>
            <person name="Silar P."/>
            <person name="Natvig D."/>
            <person name="Lalanne C."/>
            <person name="Gautier V."/>
            <person name="Ament-Velasquez S.L."/>
            <person name="Kruys A."/>
            <person name="Hutchinson M.I."/>
            <person name="Powell A.J."/>
            <person name="Barry K."/>
            <person name="Miller A.N."/>
            <person name="Grigoriev I.V."/>
            <person name="Debuchy R."/>
            <person name="Gladieux P."/>
            <person name="Thoren M.H."/>
            <person name="Johannesson H."/>
        </authorList>
    </citation>
    <scope>NUCLEOTIDE SEQUENCE</scope>
    <source>
        <strain evidence="10">CBS 606.72</strain>
    </source>
</reference>
<comment type="function">
    <text evidence="7">Telomerase is a ribonucleoprotein enzyme essential for the replication of chromosome termini in most eukaryotes. It elongates telomeres. It is a reverse transcriptase that adds simple sequence repeats to chromosome ends by copying a template sequence within the RNA component of the enzyme.</text>
</comment>
<gene>
    <name evidence="10" type="ORF">B0T14DRAFT_22498</name>
</gene>
<evidence type="ECO:0000256" key="3">
    <source>
        <dbReference type="ARBA" id="ARBA00022723"/>
    </source>
</evidence>
<feature type="region of interest" description="Disordered" evidence="8">
    <location>
        <begin position="450"/>
        <end position="486"/>
    </location>
</feature>
<organism evidence="10 11">
    <name type="scientific">Immersiella caudata</name>
    <dbReference type="NCBI Taxonomy" id="314043"/>
    <lineage>
        <taxon>Eukaryota</taxon>
        <taxon>Fungi</taxon>
        <taxon>Dikarya</taxon>
        <taxon>Ascomycota</taxon>
        <taxon>Pezizomycotina</taxon>
        <taxon>Sordariomycetes</taxon>
        <taxon>Sordariomycetidae</taxon>
        <taxon>Sordariales</taxon>
        <taxon>Lasiosphaeriaceae</taxon>
        <taxon>Immersiella</taxon>
    </lineage>
</organism>
<accession>A0AA39XDV0</accession>
<keyword evidence="7" id="KW-0539">Nucleus</keyword>
<dbReference type="GO" id="GO:0000781">
    <property type="term" value="C:chromosome, telomeric region"/>
    <property type="evidence" value="ECO:0007669"/>
    <property type="project" value="UniProtKB-SubCell"/>
</dbReference>
<dbReference type="GO" id="GO:0003720">
    <property type="term" value="F:telomerase activity"/>
    <property type="evidence" value="ECO:0007669"/>
    <property type="project" value="InterPro"/>
</dbReference>
<sequence length="564" mass="63928">MAKRKGDLDRAASGDWLVKKAKSEQQKSASDSLVGHALLTQYYNKINTLREYILGELPSSSRIRRKKIESVHSNCSTPSEKAVCNEDELALGRYLDSTLVARREQPCPATKRALDLRWEKWLGFSQKGDESYVTLSDGLKGAIYSQSEMVDFVVWLLFSHEKTKRWPKHLLCDGFRKQARTDGAQTGQVIPGLYEHYPNHRVRALKKDPWPQILMLLGKEGERIMIGLLADCAIFEPVKAGKDNFYQLCGSPTHELEPLAVEALKTSRLASEAAAQRAVERRPTEIALARNRMLYARAALNTKGNVIFGLRHIHVLNRFPFKAPSLSDEDSHQLETQVSGQDGDEGVIHIMMYMFPRQFGLHNVFTSIVDRQKTAQMFQDYTLREEEIAKKFGGNSEKSRRAAKHVPKRLRGLPRLIRRLQVLHGRCAYAAMLQHYCPVLGQVESEMNGQAGACEKPPLHSTRQSKNLANHRKRHTPSSAPPAPTPQYDSLFDLATPISGVSAFCQAVLSRVVPNEFWGECLVQDHNKTCFLKNVHRFIHLRRFESMCLHEVMQGMKVFHLPSP</sequence>
<keyword evidence="3 7" id="KW-0479">Metal-binding</keyword>
<dbReference type="GO" id="GO:0007004">
    <property type="term" value="P:telomere maintenance via telomerase"/>
    <property type="evidence" value="ECO:0007669"/>
    <property type="project" value="TreeGrafter"/>
</dbReference>
<dbReference type="Pfam" id="PF12009">
    <property type="entry name" value="Telomerase_RBD"/>
    <property type="match status" value="1"/>
</dbReference>
<feature type="domain" description="Telomerase ribonucleoprotein complex - RNA-binding" evidence="9">
    <location>
        <begin position="501"/>
        <end position="560"/>
    </location>
</feature>